<feature type="compositionally biased region" description="Low complexity" evidence="1">
    <location>
        <begin position="438"/>
        <end position="451"/>
    </location>
</feature>
<dbReference type="InParanoid" id="A0A4S2N5A0"/>
<accession>A0A4S2N5A0</accession>
<keyword evidence="3" id="KW-1185">Reference proteome</keyword>
<evidence type="ECO:0000313" key="3">
    <source>
        <dbReference type="Proteomes" id="UP000298138"/>
    </source>
</evidence>
<dbReference type="OrthoDB" id="5600085at2759"/>
<gene>
    <name evidence="2" type="ORF">EX30DRAFT_103581</name>
</gene>
<feature type="compositionally biased region" description="Low complexity" evidence="1">
    <location>
        <begin position="308"/>
        <end position="319"/>
    </location>
</feature>
<feature type="compositionally biased region" description="Polar residues" evidence="1">
    <location>
        <begin position="320"/>
        <end position="331"/>
    </location>
</feature>
<proteinExistence type="predicted"/>
<name>A0A4S2N5A0_9PEZI</name>
<dbReference type="EMBL" id="ML220113">
    <property type="protein sequence ID" value="TGZ84306.1"/>
    <property type="molecule type" value="Genomic_DNA"/>
</dbReference>
<dbReference type="AlphaFoldDB" id="A0A4S2N5A0"/>
<sequence length="451" mass="48658">MNDTAKTPSSGTAPTLTHTLPIYPGFPPHQGSSLLVHHNPATGQHLPTIPMHDVPPRWQPQSVFMNGVPSTLGASAQNHLSVNNQMTPTAQHQTQNQFPMATPAGSSMMMNNVPWQSPDFFGGVPKTEAPQMAEHDNSSVPVVMAAFNPTPHMNALTLNNDKIMVPLTHDEYIWIQHARTAGVDFSKLPKFIPEQRENTLEAHNLTPCSIPQPSPMHFPANMATAQPTPVTHSMPEPTKPKAGGCCKSKSVPSITTTATAEILPSPSSPRCKCGDACRCVPCADHPFNPAMLETIKGDMLLLQDPNNKKPSSCCSTSTPTHQPDNETSNSPAMYDQDTYGDKNSPANTGDAGIMADFNFVFQNYNYGSGCTEGRGGCMCGEGCTCVGCLTHGGHDGVIFNILGDTATNTAMGHVNENTNAASTPREEHQHQNQHHQQHNQQNQQTDQNHRA</sequence>
<evidence type="ECO:0008006" key="4">
    <source>
        <dbReference type="Google" id="ProtNLM"/>
    </source>
</evidence>
<evidence type="ECO:0000313" key="2">
    <source>
        <dbReference type="EMBL" id="TGZ84306.1"/>
    </source>
</evidence>
<feature type="region of interest" description="Disordered" evidence="1">
    <location>
        <begin position="415"/>
        <end position="451"/>
    </location>
</feature>
<evidence type="ECO:0000256" key="1">
    <source>
        <dbReference type="SAM" id="MobiDB-lite"/>
    </source>
</evidence>
<feature type="region of interest" description="Disordered" evidence="1">
    <location>
        <begin position="307"/>
        <end position="346"/>
    </location>
</feature>
<reference evidence="2 3" key="1">
    <citation type="submission" date="2019-04" db="EMBL/GenBank/DDBJ databases">
        <title>Comparative genomics and transcriptomics to analyze fruiting body development in filamentous ascomycetes.</title>
        <authorList>
            <consortium name="DOE Joint Genome Institute"/>
            <person name="Lutkenhaus R."/>
            <person name="Traeger S."/>
            <person name="Breuer J."/>
            <person name="Kuo A."/>
            <person name="Lipzen A."/>
            <person name="Pangilinan J."/>
            <person name="Dilworth D."/>
            <person name="Sandor L."/>
            <person name="Poggeler S."/>
            <person name="Barry K."/>
            <person name="Grigoriev I.V."/>
            <person name="Nowrousian M."/>
        </authorList>
    </citation>
    <scope>NUCLEOTIDE SEQUENCE [LARGE SCALE GENOMIC DNA]</scope>
    <source>
        <strain evidence="2 3">CBS 389.68</strain>
    </source>
</reference>
<feature type="region of interest" description="Disordered" evidence="1">
    <location>
        <begin position="227"/>
        <end position="246"/>
    </location>
</feature>
<organism evidence="2 3">
    <name type="scientific">Ascodesmis nigricans</name>
    <dbReference type="NCBI Taxonomy" id="341454"/>
    <lineage>
        <taxon>Eukaryota</taxon>
        <taxon>Fungi</taxon>
        <taxon>Dikarya</taxon>
        <taxon>Ascomycota</taxon>
        <taxon>Pezizomycotina</taxon>
        <taxon>Pezizomycetes</taxon>
        <taxon>Pezizales</taxon>
        <taxon>Ascodesmidaceae</taxon>
        <taxon>Ascodesmis</taxon>
    </lineage>
</organism>
<dbReference type="Proteomes" id="UP000298138">
    <property type="component" value="Unassembled WGS sequence"/>
</dbReference>
<protein>
    <recommendedName>
        <fullName evidence="4">Copper-fist domain-containing protein</fullName>
    </recommendedName>
</protein>